<evidence type="ECO:0000256" key="20">
    <source>
        <dbReference type="RuleBase" id="RU367134"/>
    </source>
</evidence>
<dbReference type="GO" id="GO:0090266">
    <property type="term" value="P:regulation of mitotic cell cycle spindle assembly checkpoint"/>
    <property type="evidence" value="ECO:0007669"/>
    <property type="project" value="UniProtKB-ARBA"/>
</dbReference>
<comment type="subcellular location">
    <subcellularLocation>
        <location evidence="1">Chromosome</location>
        <location evidence="1">Centromere</location>
        <location evidence="1">Kinetochore</location>
    </subcellularLocation>
</comment>
<keyword evidence="5 19" id="KW-0723">Serine/threonine-protein kinase</keyword>
<evidence type="ECO:0000256" key="6">
    <source>
        <dbReference type="ARBA" id="ARBA00022679"/>
    </source>
</evidence>
<evidence type="ECO:0000256" key="15">
    <source>
        <dbReference type="PIRSR" id="PIRSR630616-1"/>
    </source>
</evidence>
<dbReference type="GO" id="GO:0008608">
    <property type="term" value="P:attachment of spindle microtubules to kinetochore"/>
    <property type="evidence" value="ECO:0007669"/>
    <property type="project" value="UniProtKB-ARBA"/>
</dbReference>
<evidence type="ECO:0000256" key="14">
    <source>
        <dbReference type="ARBA" id="ARBA00048679"/>
    </source>
</evidence>
<dbReference type="VEuPathDB" id="FungiDB:BON22_2363"/>
<dbReference type="FunFam" id="1.10.510.10:FF:000235">
    <property type="entry name" value="Serine/threonine-protein kinase ark1"/>
    <property type="match status" value="1"/>
</dbReference>
<keyword evidence="4" id="KW-0158">Chromosome</keyword>
<gene>
    <name evidence="23" type="ORF">CYFA0S_04e02344g</name>
</gene>
<keyword evidence="8 20" id="KW-0418">Kinase</keyword>
<evidence type="ECO:0000259" key="22">
    <source>
        <dbReference type="PROSITE" id="PS50011"/>
    </source>
</evidence>
<dbReference type="GO" id="GO:0045143">
    <property type="term" value="P:homologous chromosome segregation"/>
    <property type="evidence" value="ECO:0007669"/>
    <property type="project" value="UniProtKB-ARBA"/>
</dbReference>
<dbReference type="GO" id="GO:0044779">
    <property type="term" value="P:meiotic spindle checkpoint signaling"/>
    <property type="evidence" value="ECO:0007669"/>
    <property type="project" value="UniProtKB-ARBA"/>
</dbReference>
<dbReference type="PROSITE" id="PS00107">
    <property type="entry name" value="PROTEIN_KINASE_ATP"/>
    <property type="match status" value="1"/>
</dbReference>
<feature type="cross-link" description="Glycyl lysine isopeptide (Lys-Gly) (interchain with G-Cter in SUMO2)" evidence="17">
    <location>
        <position position="280"/>
    </location>
</feature>
<feature type="compositionally biased region" description="Polar residues" evidence="21">
    <location>
        <begin position="64"/>
        <end position="90"/>
    </location>
</feature>
<dbReference type="OrthoDB" id="377346at2759"/>
<evidence type="ECO:0000256" key="17">
    <source>
        <dbReference type="PIRSR" id="PIRSR630616-3"/>
    </source>
</evidence>
<evidence type="ECO:0000256" key="21">
    <source>
        <dbReference type="SAM" id="MobiDB-lite"/>
    </source>
</evidence>
<dbReference type="InterPro" id="IPR008271">
    <property type="entry name" value="Ser/Thr_kinase_AS"/>
</dbReference>
<evidence type="ECO:0000256" key="1">
    <source>
        <dbReference type="ARBA" id="ARBA00004629"/>
    </source>
</evidence>
<dbReference type="PhylomeDB" id="A0A061AZ90"/>
<feature type="binding site" evidence="16">
    <location>
        <position position="296"/>
    </location>
    <ligand>
        <name>ATP</name>
        <dbReference type="ChEBI" id="CHEBI:30616"/>
    </ligand>
</feature>
<dbReference type="InterPro" id="IPR017441">
    <property type="entry name" value="Protein_kinase_ATP_BS"/>
</dbReference>
<dbReference type="InterPro" id="IPR030616">
    <property type="entry name" value="Aur-like"/>
</dbReference>
<dbReference type="SUPFAM" id="SSF56112">
    <property type="entry name" value="Protein kinase-like (PK-like)"/>
    <property type="match status" value="1"/>
</dbReference>
<keyword evidence="12" id="KW-0137">Centromere</keyword>
<dbReference type="GO" id="GO:0000819">
    <property type="term" value="P:sister chromatid segregation"/>
    <property type="evidence" value="ECO:0007669"/>
    <property type="project" value="UniProtKB-ARBA"/>
</dbReference>
<protein>
    <recommendedName>
        <fullName evidence="3 20">Aurora kinase</fullName>
        <ecNumber evidence="2 20">2.7.11.1</ecNumber>
    </recommendedName>
</protein>
<dbReference type="GO" id="GO:0004674">
    <property type="term" value="F:protein serine/threonine kinase activity"/>
    <property type="evidence" value="ECO:0007669"/>
    <property type="project" value="UniProtKB-KW"/>
</dbReference>
<feature type="binding site" evidence="16">
    <location>
        <position position="165"/>
    </location>
    <ligand>
        <name>ATP</name>
        <dbReference type="ChEBI" id="CHEBI:30616"/>
    </ligand>
</feature>
<name>A0A061AZ90_CYBFA</name>
<dbReference type="GO" id="GO:0000776">
    <property type="term" value="C:kinetochore"/>
    <property type="evidence" value="ECO:0007669"/>
    <property type="project" value="UniProtKB-KW"/>
</dbReference>
<sequence>MSSRAESRLSMERKEREKERVSLKRKQHKSSRDLGDYSRTVLTNNNQIGRPKDKQPKKARNPLTKIQLSNVSRLNNNTLRLSGTKTQLPSPSHGMPSYMAPTIAASQSTTSPRRIHRQPTHLDDRRKSGDVRKSTPLSILQESNVPLRQYTLDDFEIGRKLGKGKFGKVYCVKDKTTGFVCALKVMEKKELMEYKVEKQFRREVEIQSNLRHENILRLYGYFHDSARVYLILEYVIYGELYKFLRRKKRFNDIMASHYVFQMAEALSYLHSKNIIHRDIKPENILLGFDNIIKISDFGWSVHAPSSKRSTMCGTLDYLPPEMVEAKDHDYRVDVWALGVLCYELLVGQPPFEEEFRDSTYRRIAKVDLRIPAFVSPDATDLIRKLLQYDPEKRFPLDEVKDHPWITKNRHLWPQKRAS</sequence>
<evidence type="ECO:0000256" key="11">
    <source>
        <dbReference type="ARBA" id="ARBA00022840"/>
    </source>
</evidence>
<feature type="domain" description="Protein kinase" evidence="22">
    <location>
        <begin position="155"/>
        <end position="405"/>
    </location>
</feature>
<evidence type="ECO:0000256" key="7">
    <source>
        <dbReference type="ARBA" id="ARBA00022741"/>
    </source>
</evidence>
<accession>A0A061AZ90</accession>
<feature type="active site" description="Proton acceptor" evidence="15">
    <location>
        <position position="278"/>
    </location>
</feature>
<evidence type="ECO:0000313" key="23">
    <source>
        <dbReference type="EMBL" id="CDR40042.1"/>
    </source>
</evidence>
<dbReference type="GO" id="GO:1902115">
    <property type="term" value="P:regulation of organelle assembly"/>
    <property type="evidence" value="ECO:0007669"/>
    <property type="project" value="UniProtKB-ARBA"/>
</dbReference>
<dbReference type="EMBL" id="LK052889">
    <property type="protein sequence ID" value="CDR40042.1"/>
    <property type="molecule type" value="Genomic_DNA"/>
</dbReference>
<proteinExistence type="inferred from homology"/>
<evidence type="ECO:0000256" key="2">
    <source>
        <dbReference type="ARBA" id="ARBA00012513"/>
    </source>
</evidence>
<evidence type="ECO:0000256" key="9">
    <source>
        <dbReference type="ARBA" id="ARBA00022829"/>
    </source>
</evidence>
<feature type="compositionally biased region" description="Basic and acidic residues" evidence="21">
    <location>
        <begin position="120"/>
        <end position="133"/>
    </location>
</feature>
<dbReference type="PROSITE" id="PS50011">
    <property type="entry name" value="PROTEIN_KINASE_DOM"/>
    <property type="match status" value="1"/>
</dbReference>
<evidence type="ECO:0000256" key="16">
    <source>
        <dbReference type="PIRSR" id="PIRSR630616-2"/>
    </source>
</evidence>
<comment type="similarity">
    <text evidence="20">Belongs to the protein kinase superfamily. Ser/Thr protein kinase family. Aurora subfamily.</text>
</comment>
<evidence type="ECO:0000256" key="8">
    <source>
        <dbReference type="ARBA" id="ARBA00022777"/>
    </source>
</evidence>
<dbReference type="SMART" id="SM00220">
    <property type="entry name" value="S_TKc"/>
    <property type="match status" value="1"/>
</dbReference>
<dbReference type="AlphaFoldDB" id="A0A061AZ90"/>
<dbReference type="GO" id="GO:0032133">
    <property type="term" value="C:chromosome passenger complex"/>
    <property type="evidence" value="ECO:0007669"/>
    <property type="project" value="UniProtKB-ARBA"/>
</dbReference>
<evidence type="ECO:0000256" key="3">
    <source>
        <dbReference type="ARBA" id="ARBA00021157"/>
    </source>
</evidence>
<dbReference type="GO" id="GO:0072479">
    <property type="term" value="P:response to mitotic cell cycle spindle assembly checkpoint signaling"/>
    <property type="evidence" value="ECO:0007669"/>
    <property type="project" value="UniProtKB-ARBA"/>
</dbReference>
<dbReference type="FunFam" id="3.30.200.20:FF:000042">
    <property type="entry name" value="Aurora kinase A"/>
    <property type="match status" value="1"/>
</dbReference>
<evidence type="ECO:0000256" key="18">
    <source>
        <dbReference type="PROSITE-ProRule" id="PRU10141"/>
    </source>
</evidence>
<dbReference type="GO" id="GO:0005524">
    <property type="term" value="F:ATP binding"/>
    <property type="evidence" value="ECO:0007669"/>
    <property type="project" value="UniProtKB-UniRule"/>
</dbReference>
<feature type="binding site" evidence="16 18">
    <location>
        <position position="184"/>
    </location>
    <ligand>
        <name>ATP</name>
        <dbReference type="ChEBI" id="CHEBI:30616"/>
    </ligand>
</feature>
<keyword evidence="6 20" id="KW-0808">Transferase</keyword>
<dbReference type="Gene3D" id="1.10.510.10">
    <property type="entry name" value="Transferase(Phosphotransferase) domain 1"/>
    <property type="match status" value="1"/>
</dbReference>
<comment type="catalytic activity">
    <reaction evidence="14 20">
        <text>L-seryl-[protein] + ATP = O-phospho-L-seryl-[protein] + ADP + H(+)</text>
        <dbReference type="Rhea" id="RHEA:17989"/>
        <dbReference type="Rhea" id="RHEA-COMP:9863"/>
        <dbReference type="Rhea" id="RHEA-COMP:11604"/>
        <dbReference type="ChEBI" id="CHEBI:15378"/>
        <dbReference type="ChEBI" id="CHEBI:29999"/>
        <dbReference type="ChEBI" id="CHEBI:30616"/>
        <dbReference type="ChEBI" id="CHEBI:83421"/>
        <dbReference type="ChEBI" id="CHEBI:456216"/>
        <dbReference type="EC" id="2.7.11.1"/>
    </reaction>
</comment>
<evidence type="ECO:0000256" key="10">
    <source>
        <dbReference type="ARBA" id="ARBA00022838"/>
    </source>
</evidence>
<evidence type="ECO:0000256" key="12">
    <source>
        <dbReference type="ARBA" id="ARBA00023328"/>
    </source>
</evidence>
<dbReference type="GO" id="GO:0051233">
    <property type="term" value="C:spindle midzone"/>
    <property type="evidence" value="ECO:0007669"/>
    <property type="project" value="UniProtKB-ARBA"/>
</dbReference>
<dbReference type="GO" id="GO:0032465">
    <property type="term" value="P:regulation of cytokinesis"/>
    <property type="evidence" value="ECO:0007669"/>
    <property type="project" value="UniProtKB-ARBA"/>
</dbReference>
<evidence type="ECO:0000256" key="4">
    <source>
        <dbReference type="ARBA" id="ARBA00022454"/>
    </source>
</evidence>
<feature type="region of interest" description="Disordered" evidence="21">
    <location>
        <begin position="1"/>
        <end position="133"/>
    </location>
</feature>
<evidence type="ECO:0000256" key="5">
    <source>
        <dbReference type="ARBA" id="ARBA00022527"/>
    </source>
</evidence>
<reference evidence="23" key="1">
    <citation type="journal article" date="2014" name="Genome Announc.">
        <title>Genome sequence of the yeast Cyberlindnera fabianii (Hansenula fabianii).</title>
        <authorList>
            <person name="Freel K.C."/>
            <person name="Sarilar V."/>
            <person name="Neuveglise C."/>
            <person name="Devillers H."/>
            <person name="Friedrich A."/>
            <person name="Schacherer J."/>
        </authorList>
    </citation>
    <scope>NUCLEOTIDE SEQUENCE</scope>
    <source>
        <strain evidence="23">YJS4271</strain>
    </source>
</reference>
<feature type="compositionally biased region" description="Basic and acidic residues" evidence="21">
    <location>
        <begin position="1"/>
        <end position="22"/>
    </location>
</feature>
<keyword evidence="9" id="KW-0159">Chromosome partition</keyword>
<dbReference type="CDD" id="cd14007">
    <property type="entry name" value="STKc_Aurora"/>
    <property type="match status" value="1"/>
</dbReference>
<evidence type="ECO:0000256" key="19">
    <source>
        <dbReference type="RuleBase" id="RU000304"/>
    </source>
</evidence>
<comment type="catalytic activity">
    <reaction evidence="13 20">
        <text>L-threonyl-[protein] + ATP = O-phospho-L-threonyl-[protein] + ADP + H(+)</text>
        <dbReference type="Rhea" id="RHEA:46608"/>
        <dbReference type="Rhea" id="RHEA-COMP:11060"/>
        <dbReference type="Rhea" id="RHEA-COMP:11605"/>
        <dbReference type="ChEBI" id="CHEBI:15378"/>
        <dbReference type="ChEBI" id="CHEBI:30013"/>
        <dbReference type="ChEBI" id="CHEBI:30616"/>
        <dbReference type="ChEBI" id="CHEBI:61977"/>
        <dbReference type="ChEBI" id="CHEBI:456216"/>
        <dbReference type="EC" id="2.7.11.1"/>
    </reaction>
</comment>
<dbReference type="InterPro" id="IPR011009">
    <property type="entry name" value="Kinase-like_dom_sf"/>
</dbReference>
<dbReference type="InterPro" id="IPR000719">
    <property type="entry name" value="Prot_kinase_dom"/>
</dbReference>
<dbReference type="Pfam" id="PF00069">
    <property type="entry name" value="Pkinase"/>
    <property type="match status" value="1"/>
</dbReference>
<dbReference type="PANTHER" id="PTHR24350">
    <property type="entry name" value="SERINE/THREONINE-PROTEIN KINASE IAL-RELATED"/>
    <property type="match status" value="1"/>
</dbReference>
<dbReference type="EC" id="2.7.11.1" evidence="2 20"/>
<evidence type="ECO:0000256" key="13">
    <source>
        <dbReference type="ARBA" id="ARBA00047899"/>
    </source>
</evidence>
<keyword evidence="11 16" id="KW-0067">ATP-binding</keyword>
<dbReference type="PROSITE" id="PS00108">
    <property type="entry name" value="PROTEIN_KINASE_ST"/>
    <property type="match status" value="1"/>
</dbReference>
<organism evidence="23">
    <name type="scientific">Cyberlindnera fabianii</name>
    <name type="common">Yeast</name>
    <name type="synonym">Hansenula fabianii</name>
    <dbReference type="NCBI Taxonomy" id="36022"/>
    <lineage>
        <taxon>Eukaryota</taxon>
        <taxon>Fungi</taxon>
        <taxon>Dikarya</taxon>
        <taxon>Ascomycota</taxon>
        <taxon>Saccharomycotina</taxon>
        <taxon>Saccharomycetes</taxon>
        <taxon>Phaffomycetales</taxon>
        <taxon>Phaffomycetaceae</taxon>
        <taxon>Cyberlindnera</taxon>
    </lineage>
</organism>
<feature type="binding site" evidence="16">
    <location>
        <begin position="282"/>
        <end position="283"/>
    </location>
    <ligand>
        <name>ATP</name>
        <dbReference type="ChEBI" id="CHEBI:30616"/>
    </ligand>
</feature>
<keyword evidence="7 16" id="KW-0547">Nucleotide-binding</keyword>
<keyword evidence="10" id="KW-0995">Kinetochore</keyword>